<evidence type="ECO:0000313" key="1">
    <source>
        <dbReference type="EMBL" id="MBK7271877.1"/>
    </source>
</evidence>
<accession>A0A935IH84</accession>
<dbReference type="AlphaFoldDB" id="A0A935IH84"/>
<gene>
    <name evidence="1" type="ORF">IPI13_01455</name>
</gene>
<dbReference type="EMBL" id="JADJIB010000001">
    <property type="protein sequence ID" value="MBK7271877.1"/>
    <property type="molecule type" value="Genomic_DNA"/>
</dbReference>
<comment type="caution">
    <text evidence="1">The sequence shown here is derived from an EMBL/GenBank/DDBJ whole genome shotgun (WGS) entry which is preliminary data.</text>
</comment>
<evidence type="ECO:0000313" key="2">
    <source>
        <dbReference type="Proteomes" id="UP000726105"/>
    </source>
</evidence>
<organism evidence="1 2">
    <name type="scientific">Candidatus Phosphoribacter hodrii</name>
    <dbReference type="NCBI Taxonomy" id="2953743"/>
    <lineage>
        <taxon>Bacteria</taxon>
        <taxon>Bacillati</taxon>
        <taxon>Actinomycetota</taxon>
        <taxon>Actinomycetes</taxon>
        <taxon>Micrococcales</taxon>
        <taxon>Dermatophilaceae</taxon>
        <taxon>Candidatus Phosphoribacter</taxon>
    </lineage>
</organism>
<dbReference type="Proteomes" id="UP000726105">
    <property type="component" value="Unassembled WGS sequence"/>
</dbReference>
<reference evidence="1 2" key="1">
    <citation type="submission" date="2020-10" db="EMBL/GenBank/DDBJ databases">
        <title>Connecting structure to function with the recovery of over 1000 high-quality activated sludge metagenome-assembled genomes encoding full-length rRNA genes using long-read sequencing.</title>
        <authorList>
            <person name="Singleton C.M."/>
            <person name="Petriglieri F."/>
            <person name="Kristensen J.M."/>
            <person name="Kirkegaard R.H."/>
            <person name="Michaelsen T.Y."/>
            <person name="Andersen M.H."/>
            <person name="Karst S.M."/>
            <person name="Dueholm M.S."/>
            <person name="Nielsen P.H."/>
            <person name="Albertsen M."/>
        </authorList>
    </citation>
    <scope>NUCLEOTIDE SEQUENCE [LARGE SCALE GENOMIC DNA]</scope>
    <source>
        <strain evidence="1">Ega_18-Q3-R5-49_MAXAC.001</strain>
    </source>
</reference>
<name>A0A935IH84_9MICO</name>
<sequence>MPKHLRLQPNAYVLAADPAWIEESVASYYDFVKRIFVSFDETGTSWTGHPLDPTEAVSRLKALDHQGKIVLAPGRFFSLGRNALASDTAQRQNALDLASEGAAWVLQLDSDEIAADPATLLSCLEQADREGFDALDYPARYVYQHIRDRWYLERGRRLWRAAAAYPGAVAVRAGTRLRLSRQTDAALFRVDFSRRNTDPWHPPSAIVHRVVHPGQAIMHLSWVRSESAMLAKTSTWGHAGERDWSADVLQWSRRGRRPLRTVAAGQLSRNPDNWLRFLRLADTPDAAARARNGLTS</sequence>
<proteinExistence type="predicted"/>
<protein>
    <submittedName>
        <fullName evidence="1">Uncharacterized protein</fullName>
    </submittedName>
</protein>